<evidence type="ECO:0000313" key="1">
    <source>
        <dbReference type="EMBL" id="CDU10761.1"/>
    </source>
</evidence>
<comment type="caution">
    <text evidence="1">The sequence shown here is derived from an EMBL/GenBank/DDBJ whole genome shotgun (WGS) entry which is preliminary data.</text>
</comment>
<dbReference type="Proteomes" id="UP000041625">
    <property type="component" value="Unassembled WGS sequence"/>
</dbReference>
<name>A0AA87C3Q2_9VIBR</name>
<sequence length="34" mass="3928">MAYVNLKPVETYVVQYHEAVVDIMVEKSAMLNNK</sequence>
<proteinExistence type="predicted"/>
<protein>
    <submittedName>
        <fullName evidence="1">Uncharacterized protein</fullName>
    </submittedName>
</protein>
<accession>A0AA87C3Q2</accession>
<keyword evidence="2" id="KW-1185">Reference proteome</keyword>
<dbReference type="EMBL" id="CCKJ01000142">
    <property type="protein sequence ID" value="CDU10761.1"/>
    <property type="molecule type" value="Genomic_DNA"/>
</dbReference>
<organism evidence="1 2">
    <name type="scientific">Vibrio coralliirubri</name>
    <dbReference type="NCBI Taxonomy" id="1516159"/>
    <lineage>
        <taxon>Bacteria</taxon>
        <taxon>Pseudomonadati</taxon>
        <taxon>Pseudomonadota</taxon>
        <taxon>Gammaproteobacteria</taxon>
        <taxon>Vibrionales</taxon>
        <taxon>Vibrionaceae</taxon>
        <taxon>Vibrio</taxon>
    </lineage>
</organism>
<gene>
    <name evidence="1" type="ORF">VCR31J2_2260028</name>
</gene>
<reference evidence="1 2" key="1">
    <citation type="submission" date="2014-06" db="EMBL/GenBank/DDBJ databases">
        <authorList>
            <person name="Le Roux F."/>
        </authorList>
    </citation>
    <scope>NUCLEOTIDE SEQUENCE [LARGE SCALE GENOMIC DNA]</scope>
    <source>
        <strain evidence="1 2">J2-31</strain>
    </source>
</reference>
<dbReference type="AlphaFoldDB" id="A0AA87C3Q2"/>
<evidence type="ECO:0000313" key="2">
    <source>
        <dbReference type="Proteomes" id="UP000041625"/>
    </source>
</evidence>